<keyword evidence="4" id="KW-1185">Reference proteome</keyword>
<dbReference type="EMBL" id="CP062938">
    <property type="protein sequence ID" value="QOL31673.1"/>
    <property type="molecule type" value="Genomic_DNA"/>
</dbReference>
<dbReference type="KEGG" id="beu:BE0216_03750"/>
<evidence type="ECO:0000313" key="3">
    <source>
        <dbReference type="Proteomes" id="UP000216057"/>
    </source>
</evidence>
<protein>
    <submittedName>
        <fullName evidence="1">K structural protein</fullName>
    </submittedName>
</protein>
<reference evidence="1 3" key="1">
    <citation type="journal article" date="2017" name="BMC Genomics">
        <title>Comparative genomic and phylogenomic analyses of the Bifidobacteriaceae family.</title>
        <authorList>
            <person name="Lugli G.A."/>
            <person name="Milani C."/>
            <person name="Turroni F."/>
            <person name="Duranti S."/>
            <person name="Mancabelli L."/>
            <person name="Mangifesta M."/>
            <person name="Ferrario C."/>
            <person name="Modesto M."/>
            <person name="Mattarelli P."/>
            <person name="Jiri K."/>
            <person name="van Sinderen D."/>
            <person name="Ventura M."/>
        </authorList>
    </citation>
    <scope>NUCLEOTIDE SEQUENCE [LARGE SCALE GENOMIC DNA]</scope>
    <source>
        <strain evidence="1 3">DSM 100216</strain>
    </source>
</reference>
<proteinExistence type="predicted"/>
<dbReference type="Proteomes" id="UP000216057">
    <property type="component" value="Unassembled WGS sequence"/>
</dbReference>
<evidence type="ECO:0000313" key="1">
    <source>
        <dbReference type="EMBL" id="OZG68272.1"/>
    </source>
</evidence>
<dbReference type="EMBL" id="MWWZ01000006">
    <property type="protein sequence ID" value="OZG68272.1"/>
    <property type="molecule type" value="Genomic_DNA"/>
</dbReference>
<name>A0A261GA15_9BIFI</name>
<dbReference type="Proteomes" id="UP000593943">
    <property type="component" value="Chromosome"/>
</dbReference>
<reference evidence="2 4" key="2">
    <citation type="submission" date="2020-10" db="EMBL/GenBank/DDBJ databases">
        <title>Genome sequencing of Bifidobacterium eulemuris_DSMZ_100216.</title>
        <authorList>
            <person name="Kim J."/>
        </authorList>
    </citation>
    <scope>NUCLEOTIDE SEQUENCE [LARGE SCALE GENOMIC DNA]</scope>
    <source>
        <strain evidence="2 4">DSM 100216</strain>
    </source>
</reference>
<dbReference type="OrthoDB" id="5197973at2"/>
<dbReference type="RefSeq" id="WP_094636858.1">
    <property type="nucleotide sequence ID" value="NZ_CP062938.1"/>
</dbReference>
<evidence type="ECO:0000313" key="2">
    <source>
        <dbReference type="EMBL" id="QOL31673.1"/>
    </source>
</evidence>
<organism evidence="1 3">
    <name type="scientific">Bifidobacterium eulemuris</name>
    <dbReference type="NCBI Taxonomy" id="1765219"/>
    <lineage>
        <taxon>Bacteria</taxon>
        <taxon>Bacillati</taxon>
        <taxon>Actinomycetota</taxon>
        <taxon>Actinomycetes</taxon>
        <taxon>Bifidobacteriales</taxon>
        <taxon>Bifidobacteriaceae</taxon>
        <taxon>Bifidobacterium</taxon>
    </lineage>
</organism>
<dbReference type="AlphaFoldDB" id="A0A261GA15"/>
<sequence length="228" mass="23934">MAETANNLVQYENSAAPADKQDWLLNRITDGIQEATFDVNLFLGGDNESLYWASLTDTDTVGWLRSGIPVARADSGYYGPYDPNATDGRQNGVAGFLESQLKVEFGRKGVKQPIVTTGVRYMAVINKRKLPVTLADGTSIAGLILDYDKEAGGAVTVLSGQGGASTASVTWDQVQDKPTIPAAASNATASKAGLVKMGAKVDDATSDTLLTQFNALLASLRASGALAK</sequence>
<gene>
    <name evidence="2" type="ORF">BE0216_03750</name>
    <name evidence="1" type="ORF">BEUL_1285</name>
</gene>
<dbReference type="Gene3D" id="6.10.140.1630">
    <property type="match status" value="1"/>
</dbReference>
<accession>A0A261GA15</accession>
<evidence type="ECO:0000313" key="4">
    <source>
        <dbReference type="Proteomes" id="UP000593943"/>
    </source>
</evidence>